<dbReference type="Proteomes" id="UP000567885">
    <property type="component" value="Unassembled WGS sequence"/>
</dbReference>
<evidence type="ECO:0000313" key="1">
    <source>
        <dbReference type="EMBL" id="KAF5668346.1"/>
    </source>
</evidence>
<dbReference type="EMBL" id="JAAGWQ010000094">
    <property type="protein sequence ID" value="KAF5668346.1"/>
    <property type="molecule type" value="Genomic_DNA"/>
</dbReference>
<name>A0A8H5TEP5_FUSHE</name>
<proteinExistence type="predicted"/>
<comment type="caution">
    <text evidence="1">The sequence shown here is derived from an EMBL/GenBank/DDBJ whole genome shotgun (WGS) entry which is preliminary data.</text>
</comment>
<protein>
    <submittedName>
        <fullName evidence="1">Uncharacterized protein</fullName>
    </submittedName>
</protein>
<gene>
    <name evidence="1" type="ORF">FHETE_5282</name>
</gene>
<dbReference type="AlphaFoldDB" id="A0A8H5TEP5"/>
<accession>A0A8H5TEP5</accession>
<sequence>MYNFRHDCAEAQAMASAGAGLFSQNLAAPKATERIDGIEDGKNISTYLTDGGLWLACKESRSIIDDHFQQSKWDSRRKRRAQDSREYVAFQSFDEEILHMPATGYFVGEPPQYFTVFPHRDLFILQADSLEIIDWAAFDYNIPFSSESRGFEGIRHFGIEYKREWGVLMQAEEYFEDMDIVKTFLRAALEITGRDRTIFIIDYNLKVTLPLEESDSSASSPAVFYANDRKLVEVDTDYFSVEKRRSLKSSDSDGHSYWSSSIEFVESLCDILNESDSSEMIETGMFYNCSFMLLGMDSS</sequence>
<dbReference type="OrthoDB" id="3596450at2759"/>
<keyword evidence="2" id="KW-1185">Reference proteome</keyword>
<evidence type="ECO:0000313" key="2">
    <source>
        <dbReference type="Proteomes" id="UP000567885"/>
    </source>
</evidence>
<reference evidence="1 2" key="1">
    <citation type="submission" date="2020-05" db="EMBL/GenBank/DDBJ databases">
        <title>Identification and distribution of gene clusters putatively required for synthesis of sphingolipid metabolism inhibitors in phylogenetically diverse species of the filamentous fungus Fusarium.</title>
        <authorList>
            <person name="Kim H.-S."/>
            <person name="Busman M."/>
            <person name="Brown D.W."/>
            <person name="Divon H."/>
            <person name="Uhlig S."/>
            <person name="Proctor R.H."/>
        </authorList>
    </citation>
    <scope>NUCLEOTIDE SEQUENCE [LARGE SCALE GENOMIC DNA]</scope>
    <source>
        <strain evidence="1 2">NRRL 20693</strain>
    </source>
</reference>
<organism evidence="1 2">
    <name type="scientific">Fusarium heterosporum</name>
    <dbReference type="NCBI Taxonomy" id="42747"/>
    <lineage>
        <taxon>Eukaryota</taxon>
        <taxon>Fungi</taxon>
        <taxon>Dikarya</taxon>
        <taxon>Ascomycota</taxon>
        <taxon>Pezizomycotina</taxon>
        <taxon>Sordariomycetes</taxon>
        <taxon>Hypocreomycetidae</taxon>
        <taxon>Hypocreales</taxon>
        <taxon>Nectriaceae</taxon>
        <taxon>Fusarium</taxon>
        <taxon>Fusarium heterosporum species complex</taxon>
    </lineage>
</organism>